<proteinExistence type="predicted"/>
<dbReference type="AlphaFoldDB" id="A0A6I2R5U2"/>
<dbReference type="Gene3D" id="1.20.1440.60">
    <property type="entry name" value="23S rRNA-intervening sequence"/>
    <property type="match status" value="1"/>
</dbReference>
<evidence type="ECO:0000313" key="1">
    <source>
        <dbReference type="EMBL" id="MSB21179.1"/>
    </source>
</evidence>
<comment type="caution">
    <text evidence="1">The sequence shown here is derived from an EMBL/GenBank/DDBJ whole genome shotgun (WGS) entry which is preliminary data.</text>
</comment>
<dbReference type="RefSeq" id="WP_172697904.1">
    <property type="nucleotide sequence ID" value="NZ_WKPR01000020.1"/>
</dbReference>
<name>A0A6I2R5U2_FLAPL</name>
<sequence>MADEKEFIIITKAKDLAFHTYDMTTARRFPKRHGKLAVDLMTFAREIVVHIQDANELDITDAGEFRERRYEQKQALSRCKDMLFLIELAERKNLISTAQCAAWTKYAVEVKRMTDSWRKKDLERFTESRQRGNAPRR</sequence>
<accession>A0A6I2R5U2</accession>
<dbReference type="EMBL" id="WKPR01000020">
    <property type="protein sequence ID" value="MSB21179.1"/>
    <property type="molecule type" value="Genomic_DNA"/>
</dbReference>
<reference evidence="1 2" key="1">
    <citation type="journal article" date="2019" name="Nat. Med.">
        <title>A library of human gut bacterial isolates paired with longitudinal multiomics data enables mechanistic microbiome research.</title>
        <authorList>
            <person name="Poyet M."/>
            <person name="Groussin M."/>
            <person name="Gibbons S.M."/>
            <person name="Avila-Pacheco J."/>
            <person name="Jiang X."/>
            <person name="Kearney S.M."/>
            <person name="Perrotta A.R."/>
            <person name="Berdy B."/>
            <person name="Zhao S."/>
            <person name="Lieberman T.D."/>
            <person name="Swanson P.K."/>
            <person name="Smith M."/>
            <person name="Roesemann S."/>
            <person name="Alexander J.E."/>
            <person name="Rich S.A."/>
            <person name="Livny J."/>
            <person name="Vlamakis H."/>
            <person name="Clish C."/>
            <person name="Bullock K."/>
            <person name="Deik A."/>
            <person name="Scott J."/>
            <person name="Pierce K.A."/>
            <person name="Xavier R.J."/>
            <person name="Alm E.J."/>
        </authorList>
    </citation>
    <scope>NUCLEOTIDE SEQUENCE [LARGE SCALE GENOMIC DNA]</scope>
    <source>
        <strain evidence="1 2">BIOML-A2</strain>
    </source>
</reference>
<dbReference type="InterPro" id="IPR036583">
    <property type="entry name" value="23S_rRNA_IVS_sf"/>
</dbReference>
<dbReference type="Proteomes" id="UP000434475">
    <property type="component" value="Unassembled WGS sequence"/>
</dbReference>
<evidence type="ECO:0008006" key="3">
    <source>
        <dbReference type="Google" id="ProtNLM"/>
    </source>
</evidence>
<evidence type="ECO:0000313" key="2">
    <source>
        <dbReference type="Proteomes" id="UP000434475"/>
    </source>
</evidence>
<gene>
    <name evidence="1" type="ORF">GKE97_16870</name>
</gene>
<organism evidence="1 2">
    <name type="scientific">Flavonifractor plautii</name>
    <name type="common">Fusobacterium plautii</name>
    <dbReference type="NCBI Taxonomy" id="292800"/>
    <lineage>
        <taxon>Bacteria</taxon>
        <taxon>Bacillati</taxon>
        <taxon>Bacillota</taxon>
        <taxon>Clostridia</taxon>
        <taxon>Eubacteriales</taxon>
        <taxon>Oscillospiraceae</taxon>
        <taxon>Flavonifractor</taxon>
    </lineage>
</organism>
<protein>
    <recommendedName>
        <fullName evidence="3">Four helix bundle protein</fullName>
    </recommendedName>
</protein>